<dbReference type="InterPro" id="IPR036947">
    <property type="entry name" value="POLO_box_dom_sf"/>
</dbReference>
<dbReference type="SUPFAM" id="SSF82615">
    <property type="entry name" value="Polo-box domain"/>
    <property type="match status" value="2"/>
</dbReference>
<dbReference type="CDD" id="cd13118">
    <property type="entry name" value="POLO_box_1"/>
    <property type="match status" value="1"/>
</dbReference>
<reference evidence="16" key="1">
    <citation type="submission" date="2025-08" db="UniProtKB">
        <authorList>
            <consortium name="RefSeq"/>
        </authorList>
    </citation>
    <scope>IDENTIFICATION</scope>
</reference>
<evidence type="ECO:0000256" key="10">
    <source>
        <dbReference type="PROSITE-ProRule" id="PRU10141"/>
    </source>
</evidence>
<dbReference type="Pfam" id="PF00069">
    <property type="entry name" value="Pkinase"/>
    <property type="match status" value="1"/>
</dbReference>
<comment type="catalytic activity">
    <reaction evidence="8 11">
        <text>L-threonyl-[protein] + ATP = O-phospho-L-threonyl-[protein] + ADP + H(+)</text>
        <dbReference type="Rhea" id="RHEA:46608"/>
        <dbReference type="Rhea" id="RHEA-COMP:11060"/>
        <dbReference type="Rhea" id="RHEA-COMP:11605"/>
        <dbReference type="ChEBI" id="CHEBI:15378"/>
        <dbReference type="ChEBI" id="CHEBI:30013"/>
        <dbReference type="ChEBI" id="CHEBI:30616"/>
        <dbReference type="ChEBI" id="CHEBI:61977"/>
        <dbReference type="ChEBI" id="CHEBI:456216"/>
        <dbReference type="EC" id="2.7.11.21"/>
    </reaction>
</comment>
<feature type="domain" description="POLO box" evidence="14">
    <location>
        <begin position="441"/>
        <end position="519"/>
    </location>
</feature>
<evidence type="ECO:0000256" key="3">
    <source>
        <dbReference type="ARBA" id="ARBA00022679"/>
    </source>
</evidence>
<sequence>MGRGKPAWRRRGDREALTRFFLEDPATGTLYKWEQLLGKGAFGRCYKFTDTSTNKVYAVKVIPQSWGSRPDRRGQVEHEAEMHCQLKHRHIVGFHRHFADKENTYLVLEYCSQKSLAHILKARKSLTEPEVRFYLKQVLAGLQYLHCQGIIHRDLKLSNFFVTKNMQVKIGDLGLAIWAEQAGRRQGVVCGTPNYLAPEVIAKKGHSFQSDSWALGCIMYTALTGYSPFEITHQPEMYRCIREGRYPVPGHLSPNARDLIGKLLAPDPAARPSLEEILRHPFFTQGFTPARLSSRACHSTPFFVLPNRLRKFFQKATRLLFGGGPCWESRTASPMPQEAEDVRAPAVPRGPPTETPSLEAGKGEEEEATEEEEEEDPSSVPLRLLMRGSLKDGRSGAGGDTDWSPGGLMETLDHTLRTCLRTIPLANRNPEHQRWPHPVRMVTKWVDYSNKYGFGYLLSDGSTGVLLADGTHLVLCPYHQRVTYCAEAPQVASFPQREVPASLSIKMGILEFFTQYMQRRLLEGGLQPTSPGSSGEELTLRHFAKSDEALLMVFSDGSLQVNFYHDRTKVALSRWGGETLLTFVDGQCQSATFPLDALAREGWAHPLRDRMVYTLHMLHCL</sequence>
<dbReference type="InterPro" id="IPR033695">
    <property type="entry name" value="POLO_box_2"/>
</dbReference>
<dbReference type="Proteomes" id="UP001652642">
    <property type="component" value="Chromosome 7"/>
</dbReference>
<dbReference type="PROSITE" id="PS50011">
    <property type="entry name" value="PROTEIN_KINASE_DOM"/>
    <property type="match status" value="1"/>
</dbReference>
<evidence type="ECO:0000259" key="13">
    <source>
        <dbReference type="PROSITE" id="PS50011"/>
    </source>
</evidence>
<gene>
    <name evidence="16" type="primary">LOC110079224</name>
</gene>
<dbReference type="GeneID" id="110079224"/>
<accession>A0ABM5EME3</accession>
<keyword evidence="4" id="KW-0677">Repeat</keyword>
<dbReference type="Pfam" id="PF00659">
    <property type="entry name" value="POLO_box"/>
    <property type="match status" value="2"/>
</dbReference>
<evidence type="ECO:0000259" key="14">
    <source>
        <dbReference type="PROSITE" id="PS50078"/>
    </source>
</evidence>
<dbReference type="InterPro" id="IPR017441">
    <property type="entry name" value="Protein_kinase_ATP_BS"/>
</dbReference>
<dbReference type="EC" id="2.7.11.21" evidence="11"/>
<evidence type="ECO:0000256" key="6">
    <source>
        <dbReference type="ARBA" id="ARBA00022777"/>
    </source>
</evidence>
<evidence type="ECO:0000256" key="9">
    <source>
        <dbReference type="ARBA" id="ARBA00048347"/>
    </source>
</evidence>
<dbReference type="RefSeq" id="XP_072834319.1">
    <property type="nucleotide sequence ID" value="XM_072978218.1"/>
</dbReference>
<dbReference type="Gene3D" id="1.10.510.10">
    <property type="entry name" value="Transferase(Phosphotransferase) domain 1"/>
    <property type="match status" value="1"/>
</dbReference>
<keyword evidence="15" id="KW-1185">Reference proteome</keyword>
<feature type="region of interest" description="Disordered" evidence="12">
    <location>
        <begin position="328"/>
        <end position="408"/>
    </location>
</feature>
<feature type="compositionally biased region" description="Acidic residues" evidence="12">
    <location>
        <begin position="364"/>
        <end position="377"/>
    </location>
</feature>
<dbReference type="InterPro" id="IPR033701">
    <property type="entry name" value="POLO_box_1"/>
</dbReference>
<dbReference type="PROSITE" id="PS00108">
    <property type="entry name" value="PROTEIN_KINASE_ST"/>
    <property type="match status" value="1"/>
</dbReference>
<dbReference type="PANTHER" id="PTHR24345">
    <property type="entry name" value="SERINE/THREONINE-PROTEIN KINASE PLK"/>
    <property type="match status" value="1"/>
</dbReference>
<dbReference type="CDD" id="cd13117">
    <property type="entry name" value="POLO_box_2"/>
    <property type="match status" value="1"/>
</dbReference>
<evidence type="ECO:0000256" key="11">
    <source>
        <dbReference type="RuleBase" id="RU361162"/>
    </source>
</evidence>
<dbReference type="PROSITE" id="PS50078">
    <property type="entry name" value="POLO_BOX"/>
    <property type="match status" value="2"/>
</dbReference>
<name>A0ABM5EME3_9SAUR</name>
<dbReference type="InterPro" id="IPR000959">
    <property type="entry name" value="POLO_box_dom"/>
</dbReference>
<evidence type="ECO:0000256" key="5">
    <source>
        <dbReference type="ARBA" id="ARBA00022741"/>
    </source>
</evidence>
<keyword evidence="3 11" id="KW-0808">Transferase</keyword>
<feature type="domain" description="Protein kinase" evidence="13">
    <location>
        <begin position="31"/>
        <end position="283"/>
    </location>
</feature>
<feature type="domain" description="POLO box" evidence="14">
    <location>
        <begin position="539"/>
        <end position="621"/>
    </location>
</feature>
<keyword evidence="6 11" id="KW-0418">Kinase</keyword>
<feature type="binding site" evidence="10">
    <location>
        <position position="60"/>
    </location>
    <ligand>
        <name>ATP</name>
        <dbReference type="ChEBI" id="CHEBI:30616"/>
    </ligand>
</feature>
<dbReference type="PROSITE" id="PS00107">
    <property type="entry name" value="PROTEIN_KINASE_ATP"/>
    <property type="match status" value="1"/>
</dbReference>
<dbReference type="InterPro" id="IPR011009">
    <property type="entry name" value="Kinase-like_dom_sf"/>
</dbReference>
<dbReference type="Gene3D" id="3.30.200.20">
    <property type="entry name" value="Phosphorylase Kinase, domain 1"/>
    <property type="match status" value="1"/>
</dbReference>
<protein>
    <recommendedName>
        <fullName evidence="11">Serine/threonine-protein kinase PLK</fullName>
        <ecNumber evidence="11">2.7.11.21</ecNumber>
    </recommendedName>
    <alternativeName>
        <fullName evidence="11">Polo-like kinase</fullName>
    </alternativeName>
</protein>
<keyword evidence="5 10" id="KW-0547">Nucleotide-binding</keyword>
<evidence type="ECO:0000256" key="1">
    <source>
        <dbReference type="ARBA" id="ARBA00004300"/>
    </source>
</evidence>
<keyword evidence="7 10" id="KW-0067">ATP-binding</keyword>
<comment type="similarity">
    <text evidence="11">Belongs to the protein kinase superfamily. Ser/Thr protein kinase family. CDC5/Polo subfamily.</text>
</comment>
<comment type="subcellular location">
    <subcellularLocation>
        <location evidence="1">Cytoplasm</location>
        <location evidence="1">Cytoskeleton</location>
        <location evidence="1">Microtubule organizing center</location>
        <location evidence="1">Centrosome</location>
    </subcellularLocation>
</comment>
<organism evidence="15 16">
    <name type="scientific">Pogona vitticeps</name>
    <name type="common">central bearded dragon</name>
    <dbReference type="NCBI Taxonomy" id="103695"/>
    <lineage>
        <taxon>Eukaryota</taxon>
        <taxon>Metazoa</taxon>
        <taxon>Chordata</taxon>
        <taxon>Craniata</taxon>
        <taxon>Vertebrata</taxon>
        <taxon>Euteleostomi</taxon>
        <taxon>Lepidosauria</taxon>
        <taxon>Squamata</taxon>
        <taxon>Bifurcata</taxon>
        <taxon>Unidentata</taxon>
        <taxon>Episquamata</taxon>
        <taxon>Toxicofera</taxon>
        <taxon>Iguania</taxon>
        <taxon>Acrodonta</taxon>
        <taxon>Agamidae</taxon>
        <taxon>Amphibolurinae</taxon>
        <taxon>Pogona</taxon>
    </lineage>
</organism>
<dbReference type="SUPFAM" id="SSF56112">
    <property type="entry name" value="Protein kinase-like (PK-like)"/>
    <property type="match status" value="1"/>
</dbReference>
<proteinExistence type="inferred from homology"/>
<evidence type="ECO:0000256" key="4">
    <source>
        <dbReference type="ARBA" id="ARBA00022737"/>
    </source>
</evidence>
<dbReference type="InterPro" id="IPR008271">
    <property type="entry name" value="Ser/Thr_kinase_AS"/>
</dbReference>
<dbReference type="Gene3D" id="3.30.1120.30">
    <property type="entry name" value="POLO box domain"/>
    <property type="match status" value="2"/>
</dbReference>
<dbReference type="InterPro" id="IPR000719">
    <property type="entry name" value="Prot_kinase_dom"/>
</dbReference>
<evidence type="ECO:0000256" key="8">
    <source>
        <dbReference type="ARBA" id="ARBA00047802"/>
    </source>
</evidence>
<evidence type="ECO:0000313" key="15">
    <source>
        <dbReference type="Proteomes" id="UP001652642"/>
    </source>
</evidence>
<keyword evidence="2 11" id="KW-0723">Serine/threonine-protein kinase</keyword>
<evidence type="ECO:0000256" key="12">
    <source>
        <dbReference type="SAM" id="MobiDB-lite"/>
    </source>
</evidence>
<evidence type="ECO:0000256" key="7">
    <source>
        <dbReference type="ARBA" id="ARBA00022840"/>
    </source>
</evidence>
<evidence type="ECO:0000256" key="2">
    <source>
        <dbReference type="ARBA" id="ARBA00022527"/>
    </source>
</evidence>
<dbReference type="PANTHER" id="PTHR24345:SF43">
    <property type="entry name" value="INACTIVE SERINE_THREONINE-PROTEIN KINASE PLK5"/>
    <property type="match status" value="1"/>
</dbReference>
<evidence type="ECO:0000313" key="16">
    <source>
        <dbReference type="RefSeq" id="XP_072834319.1"/>
    </source>
</evidence>
<comment type="catalytic activity">
    <reaction evidence="9">
        <text>L-seryl-[protein] + ATP = O-phospho-L-seryl-[protein] + ADP + H(+)</text>
        <dbReference type="Rhea" id="RHEA:17989"/>
        <dbReference type="Rhea" id="RHEA-COMP:9863"/>
        <dbReference type="Rhea" id="RHEA-COMP:11604"/>
        <dbReference type="ChEBI" id="CHEBI:15378"/>
        <dbReference type="ChEBI" id="CHEBI:29999"/>
        <dbReference type="ChEBI" id="CHEBI:30616"/>
        <dbReference type="ChEBI" id="CHEBI:83421"/>
        <dbReference type="ChEBI" id="CHEBI:456216"/>
        <dbReference type="EC" id="2.7.11.21"/>
    </reaction>
</comment>
<dbReference type="SMART" id="SM00220">
    <property type="entry name" value="S_TKc"/>
    <property type="match status" value="1"/>
</dbReference>